<keyword evidence="1" id="KW-0472">Membrane</keyword>
<name>A0A822YZK0_NELNU</name>
<evidence type="ECO:0000313" key="3">
    <source>
        <dbReference type="Proteomes" id="UP000607653"/>
    </source>
</evidence>
<proteinExistence type="predicted"/>
<dbReference type="EMBL" id="DUZY01000004">
    <property type="protein sequence ID" value="DAD36176.1"/>
    <property type="molecule type" value="Genomic_DNA"/>
</dbReference>
<comment type="caution">
    <text evidence="2">The sequence shown here is derived from an EMBL/GenBank/DDBJ whole genome shotgun (WGS) entry which is preliminary data.</text>
</comment>
<feature type="transmembrane region" description="Helical" evidence="1">
    <location>
        <begin position="20"/>
        <end position="46"/>
    </location>
</feature>
<protein>
    <submittedName>
        <fullName evidence="2">Uncharacterized protein</fullName>
    </submittedName>
</protein>
<evidence type="ECO:0000256" key="1">
    <source>
        <dbReference type="SAM" id="Phobius"/>
    </source>
</evidence>
<gene>
    <name evidence="2" type="ORF">HUJ06_006816</name>
</gene>
<reference evidence="2 3" key="1">
    <citation type="journal article" date="2020" name="Mol. Biol. Evol.">
        <title>Distinct Expression and Methylation Patterns for Genes with Different Fates following a Single Whole-Genome Duplication in Flowering Plants.</title>
        <authorList>
            <person name="Shi T."/>
            <person name="Rahmani R.S."/>
            <person name="Gugger P.F."/>
            <person name="Wang M."/>
            <person name="Li H."/>
            <person name="Zhang Y."/>
            <person name="Li Z."/>
            <person name="Wang Q."/>
            <person name="Van de Peer Y."/>
            <person name="Marchal K."/>
            <person name="Chen J."/>
        </authorList>
    </citation>
    <scope>NUCLEOTIDE SEQUENCE [LARGE SCALE GENOMIC DNA]</scope>
    <source>
        <tissue evidence="2">Leaf</tissue>
    </source>
</reference>
<dbReference type="AlphaFoldDB" id="A0A822YZK0"/>
<organism evidence="2 3">
    <name type="scientific">Nelumbo nucifera</name>
    <name type="common">Sacred lotus</name>
    <dbReference type="NCBI Taxonomy" id="4432"/>
    <lineage>
        <taxon>Eukaryota</taxon>
        <taxon>Viridiplantae</taxon>
        <taxon>Streptophyta</taxon>
        <taxon>Embryophyta</taxon>
        <taxon>Tracheophyta</taxon>
        <taxon>Spermatophyta</taxon>
        <taxon>Magnoliopsida</taxon>
        <taxon>Proteales</taxon>
        <taxon>Nelumbonaceae</taxon>
        <taxon>Nelumbo</taxon>
    </lineage>
</organism>
<keyword evidence="1" id="KW-0812">Transmembrane</keyword>
<keyword evidence="1" id="KW-1133">Transmembrane helix</keyword>
<evidence type="ECO:0000313" key="2">
    <source>
        <dbReference type="EMBL" id="DAD36176.1"/>
    </source>
</evidence>
<dbReference type="Proteomes" id="UP000607653">
    <property type="component" value="Unassembled WGS sequence"/>
</dbReference>
<sequence length="56" mass="6526">MHLGGWLSDNKEDTQTTKEILHVMFYVLSFSFKHVGLLCNVMLMLVHQVHYGELFS</sequence>
<accession>A0A822YZK0</accession>
<keyword evidence="3" id="KW-1185">Reference proteome</keyword>